<evidence type="ECO:0000256" key="2">
    <source>
        <dbReference type="ARBA" id="ARBA00022692"/>
    </source>
</evidence>
<keyword evidence="3 6" id="KW-1133">Transmembrane helix</keyword>
<organism evidence="7 8">
    <name type="scientific">Kwoniella shivajii</name>
    <dbReference type="NCBI Taxonomy" id="564305"/>
    <lineage>
        <taxon>Eukaryota</taxon>
        <taxon>Fungi</taxon>
        <taxon>Dikarya</taxon>
        <taxon>Basidiomycota</taxon>
        <taxon>Agaricomycotina</taxon>
        <taxon>Tremellomycetes</taxon>
        <taxon>Tremellales</taxon>
        <taxon>Cryptococcaceae</taxon>
        <taxon>Kwoniella</taxon>
    </lineage>
</organism>
<keyword evidence="8" id="KW-1185">Reference proteome</keyword>
<feature type="transmembrane region" description="Helical" evidence="6">
    <location>
        <begin position="189"/>
        <end position="212"/>
    </location>
</feature>
<evidence type="ECO:0000256" key="5">
    <source>
        <dbReference type="SAM" id="MobiDB-lite"/>
    </source>
</evidence>
<dbReference type="GeneID" id="87956234"/>
<feature type="transmembrane region" description="Helical" evidence="6">
    <location>
        <begin position="163"/>
        <end position="183"/>
    </location>
</feature>
<evidence type="ECO:0000256" key="1">
    <source>
        <dbReference type="ARBA" id="ARBA00004141"/>
    </source>
</evidence>
<dbReference type="SMART" id="SM00679">
    <property type="entry name" value="CTNS"/>
    <property type="match status" value="2"/>
</dbReference>
<proteinExistence type="predicted"/>
<evidence type="ECO:0000313" key="8">
    <source>
        <dbReference type="Proteomes" id="UP001329825"/>
    </source>
</evidence>
<dbReference type="Gene3D" id="1.20.1280.290">
    <property type="match status" value="2"/>
</dbReference>
<keyword evidence="4 6" id="KW-0472">Membrane</keyword>
<evidence type="ECO:0000256" key="3">
    <source>
        <dbReference type="ARBA" id="ARBA00022989"/>
    </source>
</evidence>
<dbReference type="PANTHER" id="PTHR16201">
    <property type="entry name" value="SEVEN TRANSMEMBRANE PROTEIN 1-RELATED"/>
    <property type="match status" value="1"/>
</dbReference>
<dbReference type="Proteomes" id="UP001329825">
    <property type="component" value="Chromosome 5"/>
</dbReference>
<dbReference type="RefSeq" id="XP_062791877.1">
    <property type="nucleotide sequence ID" value="XM_062935826.1"/>
</dbReference>
<evidence type="ECO:0000313" key="7">
    <source>
        <dbReference type="EMBL" id="WRT67137.1"/>
    </source>
</evidence>
<protein>
    <recommendedName>
        <fullName evidence="9">Integral membrane protein</fullName>
    </recommendedName>
</protein>
<accession>A0ABZ1D3G3</accession>
<dbReference type="InterPro" id="IPR006603">
    <property type="entry name" value="PQ-loop_rpt"/>
</dbReference>
<reference evidence="7 8" key="1">
    <citation type="submission" date="2024-01" db="EMBL/GenBank/DDBJ databases">
        <title>Comparative genomics of Cryptococcus and Kwoniella reveals pathogenesis evolution and contrasting modes of karyotype evolution via chromosome fusion or intercentromeric recombination.</title>
        <authorList>
            <person name="Coelho M.A."/>
            <person name="David-Palma M."/>
            <person name="Shea T."/>
            <person name="Bowers K."/>
            <person name="McGinley-Smith S."/>
            <person name="Mohammad A.W."/>
            <person name="Gnirke A."/>
            <person name="Yurkov A.M."/>
            <person name="Nowrousian M."/>
            <person name="Sun S."/>
            <person name="Cuomo C.A."/>
            <person name="Heitman J."/>
        </authorList>
    </citation>
    <scope>NUCLEOTIDE SEQUENCE [LARGE SCALE GENOMIC DNA]</scope>
    <source>
        <strain evidence="7">CBS 11374</strain>
    </source>
</reference>
<dbReference type="PANTHER" id="PTHR16201:SF37">
    <property type="entry name" value="PQ-LOOP REPEAT-CONTAINING PROTEIN"/>
    <property type="match status" value="1"/>
</dbReference>
<gene>
    <name evidence="7" type="ORF">IL334_004103</name>
</gene>
<evidence type="ECO:0000256" key="4">
    <source>
        <dbReference type="ARBA" id="ARBA00023136"/>
    </source>
</evidence>
<dbReference type="EMBL" id="CP141885">
    <property type="protein sequence ID" value="WRT67137.1"/>
    <property type="molecule type" value="Genomic_DNA"/>
</dbReference>
<comment type="subcellular location">
    <subcellularLocation>
        <location evidence="1">Membrane</location>
        <topology evidence="1">Multi-pass membrane protein</topology>
    </subcellularLocation>
</comment>
<feature type="transmembrane region" description="Helical" evidence="6">
    <location>
        <begin position="63"/>
        <end position="85"/>
    </location>
</feature>
<dbReference type="InterPro" id="IPR051415">
    <property type="entry name" value="LAAT-1"/>
</dbReference>
<evidence type="ECO:0008006" key="9">
    <source>
        <dbReference type="Google" id="ProtNLM"/>
    </source>
</evidence>
<feature type="transmembrane region" description="Helical" evidence="6">
    <location>
        <begin position="97"/>
        <end position="120"/>
    </location>
</feature>
<keyword evidence="2 6" id="KW-0812">Transmembrane</keyword>
<sequence>MHDNKTIENILATIGAVLWTIQGLPQIYKSYRTKSTQGISPHLMIIWALSAWFYMVYTVTRRLAIPMIVQVHVSLIVFLAAYCQCAYYSYGYSLKRILAIAAVCLIIAAACEAGSIYGLWAAKDLGTEIPMIAYGYMSSIMGVIGMLPQYYEIYIHREVTGLSYSFIVIDITGALFYIISLMFRPKLDISALVIYVLTSGMMIIIIVLALILNPRAVKKRRNAGSNQAVTHENSISDSTEGDPAHTDPAHTVYDNPEEEKPNAKCGVLWGDISSGPSIATDHQKDRNNIPVLEYGPDALEKV</sequence>
<feature type="region of interest" description="Disordered" evidence="5">
    <location>
        <begin position="222"/>
        <end position="302"/>
    </location>
</feature>
<feature type="compositionally biased region" description="Polar residues" evidence="5">
    <location>
        <begin position="223"/>
        <end position="238"/>
    </location>
</feature>
<name>A0ABZ1D3G3_9TREE</name>
<feature type="transmembrane region" description="Helical" evidence="6">
    <location>
        <begin position="39"/>
        <end position="57"/>
    </location>
</feature>
<feature type="transmembrane region" description="Helical" evidence="6">
    <location>
        <begin position="132"/>
        <end position="151"/>
    </location>
</feature>
<evidence type="ECO:0000256" key="6">
    <source>
        <dbReference type="SAM" id="Phobius"/>
    </source>
</evidence>
<dbReference type="Pfam" id="PF04193">
    <property type="entry name" value="PQ-loop"/>
    <property type="match status" value="2"/>
</dbReference>